<comment type="similarity">
    <text evidence="2 7">Belongs to the DXO/Dom3Z family.</text>
</comment>
<dbReference type="GO" id="GO:0004518">
    <property type="term" value="F:nuclease activity"/>
    <property type="evidence" value="ECO:0007669"/>
    <property type="project" value="UniProtKB-KW"/>
</dbReference>
<dbReference type="EMBL" id="JAQGDS010000001">
    <property type="protein sequence ID" value="KAJ6264805.1"/>
    <property type="molecule type" value="Genomic_DNA"/>
</dbReference>
<evidence type="ECO:0000256" key="1">
    <source>
        <dbReference type="ARBA" id="ARBA00001968"/>
    </source>
</evidence>
<comment type="function">
    <text evidence="5">Decapping enzyme for NAD-capped RNAs: specifically hydrolyzes the nicotinamide adenine dinucleotide (NAD) cap from a subset of RNAs by removing the entire NAD moiety from the 5'-end of an NAD-capped RNA. The NAD-cap is present at the 5'-end of some RNAs and snoRNAs. In contrast to the canonical 5'-end N7 methylguanosine (m7G) cap, the NAD cap promotes mRNA decay. Also acts as a non-canonical decapping enzyme that removes the entire cap structure of m7G capped or incompletely capped RNAs. Has decapping activity toward incomplete 5'-end m7G cap mRNAs such as unmethylated 5'-end-capped RNA (cap0), while it has no activity toward 2'-O-ribose methylated m7G cap (cap1). Also possesses RNA 5'-pyrophosphohydrolase activity by hydrolyzing the 5'-end triphosphate to release pyrophosphates. Stimulates exoribonuclease activity of Rat1, allowing it to degrade RNAs with stable secondary structure more effectively.</text>
</comment>
<keyword evidence="7" id="KW-0539">Nucleus</keyword>
<evidence type="ECO:0000256" key="5">
    <source>
        <dbReference type="ARBA" id="ARBA00046211"/>
    </source>
</evidence>
<evidence type="ECO:0000256" key="2">
    <source>
        <dbReference type="ARBA" id="ARBA00006562"/>
    </source>
</evidence>
<dbReference type="GO" id="GO:0110155">
    <property type="term" value="P:NAD-cap decapping"/>
    <property type="evidence" value="ECO:0007669"/>
    <property type="project" value="TreeGrafter"/>
</dbReference>
<keyword evidence="7" id="KW-0540">Nuclease</keyword>
<keyword evidence="7" id="KW-0378">Hydrolase</keyword>
<sequence length="383" mass="43716">MQSFSTANYATRFAGKSAMIKRPREITYFSYDDNHELRHDDSSLRYYYTPDLHTDLSGGYSSFIKHDDSVDEHLDSLLEALIELEKKEGKCATEGVDFVTWRGMVTRLMTVPYMEDGFEMNAVFYDGTIYIEENNQYKQATRGFQDERGAKMSYWGYKFETLSTLSKPWADASREEIENRDREVVNNKAQYCSIVKTGFGSCSLIIAGEVDAIWDCKPMNPGNPINYVELKTSREIQSHSQQFNFEKKLQRFWAQSFLLGVPKLIIGFRSDSGILRSVDIRDTQSIPSKMKKAHISEGRGPPPWDGNVAINFTTAFLEWLKSVLAGQSGLWRIRYQQRGREVEVFQVQESGYAGVLTDQFLAWRTELQEKANQAAAAATVAAD</sequence>
<dbReference type="GO" id="GO:0000166">
    <property type="term" value="F:nucleotide binding"/>
    <property type="evidence" value="ECO:0007669"/>
    <property type="project" value="UniProtKB-KW"/>
</dbReference>
<dbReference type="Proteomes" id="UP001221413">
    <property type="component" value="Unassembled WGS sequence"/>
</dbReference>
<comment type="subcellular location">
    <subcellularLocation>
        <location evidence="7">Nucleus</location>
    </subcellularLocation>
</comment>
<comment type="catalytic activity">
    <reaction evidence="6">
        <text>a 5'-end NAD(+)-phospho-ribonucleoside in mRNA + H2O = a 5'-end phospho-ribonucleoside in mRNA + NAD(+) + H(+)</text>
        <dbReference type="Rhea" id="RHEA:60880"/>
        <dbReference type="Rhea" id="RHEA-COMP:15692"/>
        <dbReference type="Rhea" id="RHEA-COMP:15698"/>
        <dbReference type="ChEBI" id="CHEBI:15377"/>
        <dbReference type="ChEBI" id="CHEBI:15378"/>
        <dbReference type="ChEBI" id="CHEBI:57540"/>
        <dbReference type="ChEBI" id="CHEBI:138282"/>
        <dbReference type="ChEBI" id="CHEBI:144029"/>
    </reaction>
    <physiologicalReaction direction="left-to-right" evidence="6">
        <dbReference type="Rhea" id="RHEA:60881"/>
    </physiologicalReaction>
</comment>
<dbReference type="GO" id="GO:0005634">
    <property type="term" value="C:nucleus"/>
    <property type="evidence" value="ECO:0007669"/>
    <property type="project" value="UniProtKB-SubCell"/>
</dbReference>
<organism evidence="9 10">
    <name type="scientific">Drechslerella dactyloides</name>
    <name type="common">Nematode-trapping fungus</name>
    <name type="synonym">Arthrobotrys dactyloides</name>
    <dbReference type="NCBI Taxonomy" id="74499"/>
    <lineage>
        <taxon>Eukaryota</taxon>
        <taxon>Fungi</taxon>
        <taxon>Dikarya</taxon>
        <taxon>Ascomycota</taxon>
        <taxon>Pezizomycotina</taxon>
        <taxon>Orbiliomycetes</taxon>
        <taxon>Orbiliales</taxon>
        <taxon>Orbiliaceae</taxon>
        <taxon>Drechslerella</taxon>
    </lineage>
</organism>
<dbReference type="InterPro" id="IPR039039">
    <property type="entry name" value="RAI1-like_fam"/>
</dbReference>
<comment type="catalytic activity">
    <reaction evidence="3">
        <text>a 5'-end (N(7)-methyl 5'-triphosphoguanosine)-ribonucleoside-ribonucleotide in mRNA + H2O = a (N(7)-methyl 5'-triphosphoguanosine)-nucleoside + a 5'-end phospho-ribonucleoside in mRNA + H(+)</text>
        <dbReference type="Rhea" id="RHEA:66928"/>
        <dbReference type="Rhea" id="RHEA-COMP:15692"/>
        <dbReference type="Rhea" id="RHEA-COMP:17313"/>
        <dbReference type="ChEBI" id="CHEBI:15377"/>
        <dbReference type="ChEBI" id="CHEBI:15378"/>
        <dbReference type="ChEBI" id="CHEBI:138282"/>
        <dbReference type="ChEBI" id="CHEBI:172876"/>
        <dbReference type="ChEBI" id="CHEBI:172877"/>
    </reaction>
    <physiologicalReaction direction="left-to-right" evidence="3">
        <dbReference type="Rhea" id="RHEA:66929"/>
    </physiologicalReaction>
</comment>
<keyword evidence="10" id="KW-1185">Reference proteome</keyword>
<keyword evidence="7" id="KW-0479">Metal-binding</keyword>
<evidence type="ECO:0000256" key="3">
    <source>
        <dbReference type="ARBA" id="ARBA00044676"/>
    </source>
</evidence>
<dbReference type="PANTHER" id="PTHR12395:SF9">
    <property type="entry name" value="DECAPPING AND EXORIBONUCLEASE PROTEIN"/>
    <property type="match status" value="1"/>
</dbReference>
<feature type="domain" description="RAI1-like" evidence="8">
    <location>
        <begin position="21"/>
        <end position="360"/>
    </location>
</feature>
<evidence type="ECO:0000256" key="6">
    <source>
        <dbReference type="ARBA" id="ARBA00048124"/>
    </source>
</evidence>
<keyword evidence="7" id="KW-0694">RNA-binding</keyword>
<evidence type="ECO:0000256" key="7">
    <source>
        <dbReference type="RuleBase" id="RU367113"/>
    </source>
</evidence>
<dbReference type="Pfam" id="PF08652">
    <property type="entry name" value="RAI1"/>
    <property type="match status" value="1"/>
</dbReference>
<evidence type="ECO:0000313" key="10">
    <source>
        <dbReference type="Proteomes" id="UP001221413"/>
    </source>
</evidence>
<gene>
    <name evidence="9" type="ORF">Dda_0957</name>
</gene>
<dbReference type="GO" id="GO:0005829">
    <property type="term" value="C:cytosol"/>
    <property type="evidence" value="ECO:0007669"/>
    <property type="project" value="TreeGrafter"/>
</dbReference>
<name>A0AAD6NNT3_DREDA</name>
<comment type="cofactor">
    <cofactor evidence="1 7">
        <name>a divalent metal cation</name>
        <dbReference type="ChEBI" id="CHEBI:60240"/>
    </cofactor>
</comment>
<keyword evidence="7" id="KW-0547">Nucleotide-binding</keyword>
<dbReference type="GO" id="GO:0000956">
    <property type="term" value="P:nuclear-transcribed mRNA catabolic process"/>
    <property type="evidence" value="ECO:0007669"/>
    <property type="project" value="TreeGrafter"/>
</dbReference>
<reference evidence="9" key="1">
    <citation type="submission" date="2023-01" db="EMBL/GenBank/DDBJ databases">
        <title>The chitinases involved in constricting ring structure development in the nematode-trapping fungus Drechslerella dactyloides.</title>
        <authorList>
            <person name="Wang R."/>
            <person name="Zhang L."/>
            <person name="Tang P."/>
            <person name="Li S."/>
            <person name="Liang L."/>
        </authorList>
    </citation>
    <scope>NUCLEOTIDE SEQUENCE</scope>
    <source>
        <strain evidence="9">YMF1.00031</strain>
    </source>
</reference>
<protein>
    <recommendedName>
        <fullName evidence="7">Decapping nuclease</fullName>
        <ecNumber evidence="7">3.6.1.-</ecNumber>
    </recommendedName>
</protein>
<proteinExistence type="inferred from homology"/>
<comment type="catalytic activity">
    <reaction evidence="4">
        <text>a 5'-end triphospho-ribonucleoside in mRNA + H2O = a 5'-end phospho-ribonucleoside in mRNA + diphosphate + H(+)</text>
        <dbReference type="Rhea" id="RHEA:78683"/>
        <dbReference type="Rhea" id="RHEA-COMP:15692"/>
        <dbReference type="Rhea" id="RHEA-COMP:17164"/>
        <dbReference type="ChEBI" id="CHEBI:15377"/>
        <dbReference type="ChEBI" id="CHEBI:15378"/>
        <dbReference type="ChEBI" id="CHEBI:33019"/>
        <dbReference type="ChEBI" id="CHEBI:138282"/>
        <dbReference type="ChEBI" id="CHEBI:167618"/>
    </reaction>
    <physiologicalReaction direction="left-to-right" evidence="4">
        <dbReference type="Rhea" id="RHEA:78684"/>
    </physiologicalReaction>
</comment>
<dbReference type="GO" id="GO:0046872">
    <property type="term" value="F:metal ion binding"/>
    <property type="evidence" value="ECO:0007669"/>
    <property type="project" value="UniProtKB-KW"/>
</dbReference>
<evidence type="ECO:0000313" key="9">
    <source>
        <dbReference type="EMBL" id="KAJ6264805.1"/>
    </source>
</evidence>
<evidence type="ECO:0000256" key="4">
    <source>
        <dbReference type="ARBA" id="ARBA00044692"/>
    </source>
</evidence>
<dbReference type="GO" id="GO:0003723">
    <property type="term" value="F:RNA binding"/>
    <property type="evidence" value="ECO:0007669"/>
    <property type="project" value="UniProtKB-KW"/>
</dbReference>
<dbReference type="GO" id="GO:0034353">
    <property type="term" value="F:mRNA 5'-diphosphatase activity"/>
    <property type="evidence" value="ECO:0007669"/>
    <property type="project" value="TreeGrafter"/>
</dbReference>
<dbReference type="PANTHER" id="PTHR12395">
    <property type="entry name" value="DOM-3 RELATED"/>
    <property type="match status" value="1"/>
</dbReference>
<dbReference type="EC" id="3.6.1.-" evidence="7"/>
<comment type="caution">
    <text evidence="9">The sequence shown here is derived from an EMBL/GenBank/DDBJ whole genome shotgun (WGS) entry which is preliminary data.</text>
</comment>
<accession>A0AAD6NNT3</accession>
<evidence type="ECO:0000259" key="8">
    <source>
        <dbReference type="Pfam" id="PF08652"/>
    </source>
</evidence>
<dbReference type="InterPro" id="IPR013961">
    <property type="entry name" value="RAI1"/>
</dbReference>
<dbReference type="AlphaFoldDB" id="A0AAD6NNT3"/>